<evidence type="ECO:0000256" key="1">
    <source>
        <dbReference type="ARBA" id="ARBA00007884"/>
    </source>
</evidence>
<dbReference type="Proteomes" id="UP000249402">
    <property type="component" value="Unassembled WGS sequence"/>
</dbReference>
<comment type="similarity">
    <text evidence="1">Belongs to the CIA30 family.</text>
</comment>
<dbReference type="Pfam" id="PF08547">
    <property type="entry name" value="CIA30"/>
    <property type="match status" value="1"/>
</dbReference>
<evidence type="ECO:0000256" key="2">
    <source>
        <dbReference type="SAM" id="MobiDB-lite"/>
    </source>
</evidence>
<feature type="compositionally biased region" description="Basic and acidic residues" evidence="2">
    <location>
        <begin position="207"/>
        <end position="217"/>
    </location>
</feature>
<dbReference type="AlphaFoldDB" id="A0A395GP60"/>
<proteinExistence type="inferred from homology"/>
<name>A0A395GP60_9EURO</name>
<dbReference type="GeneID" id="37223112"/>
<accession>A0A395GP60</accession>
<dbReference type="InterPro" id="IPR039131">
    <property type="entry name" value="NDUFAF1"/>
</dbReference>
<sequence length="229" mass="25556">MSYQPSPYLFGGPHPWSSSNWTSTDDRVRGGASHSTLTINPTTNTALFHGTLDITTLGGAGFASQRTTSTITTWDLSSYTGLELSIPNADNKTYTLNLKDELPERRPGGRERSGVVWEVDFKGPRDGGKVRVGWEDFKATYRGREVRGGRKLDLAGVRRVGIMVRSFFGEQEGAFELEVEWIKGIQVDMGRYRDEPDASEDDEGEWDEKRWSEEDTRGSGSGWLCCGIF</sequence>
<evidence type="ECO:0000313" key="5">
    <source>
        <dbReference type="Proteomes" id="UP000249402"/>
    </source>
</evidence>
<evidence type="ECO:0000259" key="3">
    <source>
        <dbReference type="Pfam" id="PF08547"/>
    </source>
</evidence>
<dbReference type="PANTHER" id="PTHR13194">
    <property type="entry name" value="COMPLEX I INTERMEDIATE-ASSOCIATED PROTEIN 30"/>
    <property type="match status" value="1"/>
</dbReference>
<evidence type="ECO:0000313" key="4">
    <source>
        <dbReference type="EMBL" id="RAK95813.1"/>
    </source>
</evidence>
<dbReference type="InterPro" id="IPR013857">
    <property type="entry name" value="NADH-UbQ_OxRdtase-assoc_prot30"/>
</dbReference>
<dbReference type="EMBL" id="KZ824484">
    <property type="protein sequence ID" value="RAK95813.1"/>
    <property type="molecule type" value="Genomic_DNA"/>
</dbReference>
<gene>
    <name evidence="4" type="ORF">BO80DRAFT_418052</name>
</gene>
<dbReference type="InterPro" id="IPR008979">
    <property type="entry name" value="Galactose-bd-like_sf"/>
</dbReference>
<dbReference type="GO" id="GO:0051082">
    <property type="term" value="F:unfolded protein binding"/>
    <property type="evidence" value="ECO:0007669"/>
    <property type="project" value="TreeGrafter"/>
</dbReference>
<dbReference type="PANTHER" id="PTHR13194:SF19">
    <property type="entry name" value="NAD(P)-BINDING ROSSMANN-FOLD SUPERFAMILY PROTEIN"/>
    <property type="match status" value="1"/>
</dbReference>
<feature type="region of interest" description="Disordered" evidence="2">
    <location>
        <begin position="193"/>
        <end position="222"/>
    </location>
</feature>
<organism evidence="4 5">
    <name type="scientific">Aspergillus ibericus CBS 121593</name>
    <dbReference type="NCBI Taxonomy" id="1448316"/>
    <lineage>
        <taxon>Eukaryota</taxon>
        <taxon>Fungi</taxon>
        <taxon>Dikarya</taxon>
        <taxon>Ascomycota</taxon>
        <taxon>Pezizomycotina</taxon>
        <taxon>Eurotiomycetes</taxon>
        <taxon>Eurotiomycetidae</taxon>
        <taxon>Eurotiales</taxon>
        <taxon>Aspergillaceae</taxon>
        <taxon>Aspergillus</taxon>
        <taxon>Aspergillus subgen. Circumdati</taxon>
    </lineage>
</organism>
<reference evidence="4 5" key="1">
    <citation type="submission" date="2018-02" db="EMBL/GenBank/DDBJ databases">
        <title>The genomes of Aspergillus section Nigri reveals drivers in fungal speciation.</title>
        <authorList>
            <consortium name="DOE Joint Genome Institute"/>
            <person name="Vesth T.C."/>
            <person name="Nybo J."/>
            <person name="Theobald S."/>
            <person name="Brandl J."/>
            <person name="Frisvad J.C."/>
            <person name="Nielsen K.F."/>
            <person name="Lyhne E.K."/>
            <person name="Kogle M.E."/>
            <person name="Kuo A."/>
            <person name="Riley R."/>
            <person name="Clum A."/>
            <person name="Nolan M."/>
            <person name="Lipzen A."/>
            <person name="Salamov A."/>
            <person name="Henrissat B."/>
            <person name="Wiebenga A."/>
            <person name="De vries R.P."/>
            <person name="Grigoriev I.V."/>
            <person name="Mortensen U.H."/>
            <person name="Andersen M.R."/>
            <person name="Baker S.E."/>
        </authorList>
    </citation>
    <scope>NUCLEOTIDE SEQUENCE [LARGE SCALE GENOMIC DNA]</scope>
    <source>
        <strain evidence="4 5">CBS 121593</strain>
    </source>
</reference>
<dbReference type="GO" id="GO:0010257">
    <property type="term" value="P:NADH dehydrogenase complex assembly"/>
    <property type="evidence" value="ECO:0007669"/>
    <property type="project" value="TreeGrafter"/>
</dbReference>
<feature type="domain" description="NADH:ubiquinone oxidoreductase intermediate-associated protein 30" evidence="3">
    <location>
        <begin position="17"/>
        <end position="179"/>
    </location>
</feature>
<feature type="compositionally biased region" description="Acidic residues" evidence="2">
    <location>
        <begin position="197"/>
        <end position="206"/>
    </location>
</feature>
<dbReference type="OrthoDB" id="426386at2759"/>
<dbReference type="VEuPathDB" id="FungiDB:BO80DRAFT_418052"/>
<keyword evidence="5" id="KW-1185">Reference proteome</keyword>
<dbReference type="RefSeq" id="XP_025570141.1">
    <property type="nucleotide sequence ID" value="XM_025718247.1"/>
</dbReference>
<protein>
    <submittedName>
        <fullName evidence="4">CIA30-domain-containing protein</fullName>
    </submittedName>
</protein>
<dbReference type="SUPFAM" id="SSF49785">
    <property type="entry name" value="Galactose-binding domain-like"/>
    <property type="match status" value="1"/>
</dbReference>